<evidence type="ECO:0000313" key="5">
    <source>
        <dbReference type="EMBL" id="AJO24712.1"/>
    </source>
</evidence>
<evidence type="ECO:0000259" key="4">
    <source>
        <dbReference type="PROSITE" id="PS51462"/>
    </source>
</evidence>
<dbReference type="InterPro" id="IPR000086">
    <property type="entry name" value="NUDIX_hydrolase_dom"/>
</dbReference>
<dbReference type="InterPro" id="IPR015797">
    <property type="entry name" value="NUDIX_hydrolase-like_dom_sf"/>
</dbReference>
<keyword evidence="6" id="KW-1185">Reference proteome</keyword>
<dbReference type="GO" id="GO:0016787">
    <property type="term" value="F:hydrolase activity"/>
    <property type="evidence" value="ECO:0007669"/>
    <property type="project" value="UniProtKB-KW"/>
</dbReference>
<evidence type="ECO:0000313" key="6">
    <source>
        <dbReference type="Proteomes" id="UP000032024"/>
    </source>
</evidence>
<dbReference type="Pfam" id="PF00293">
    <property type="entry name" value="NUDIX"/>
    <property type="match status" value="1"/>
</dbReference>
<dbReference type="SUPFAM" id="SSF55811">
    <property type="entry name" value="Nudix"/>
    <property type="match status" value="1"/>
</dbReference>
<dbReference type="EMBL" id="CP010525">
    <property type="protein sequence ID" value="AJO24712.1"/>
    <property type="molecule type" value="Genomic_DNA"/>
</dbReference>
<keyword evidence="2 3" id="KW-0378">Hydrolase</keyword>
<proteinExistence type="inferred from homology"/>
<dbReference type="AlphaFoldDB" id="A0AAN0T8A9"/>
<dbReference type="PANTHER" id="PTHR43046">
    <property type="entry name" value="GDP-MANNOSE MANNOSYL HYDROLASE"/>
    <property type="match status" value="1"/>
</dbReference>
<dbReference type="PROSITE" id="PS51462">
    <property type="entry name" value="NUDIX"/>
    <property type="match status" value="1"/>
</dbReference>
<accession>A0AAN0T8A9</accession>
<dbReference type="Proteomes" id="UP000032024">
    <property type="component" value="Chromosome"/>
</dbReference>
<gene>
    <name evidence="5" type="ORF">SB48_HM08orf06221</name>
</gene>
<reference evidence="6" key="1">
    <citation type="submission" date="2015-01" db="EMBL/GenBank/DDBJ databases">
        <title>Comparative genome analysis of Bacillus coagulans HM-08, Clostridium butyricum HM-68, Bacillus subtilis HM-66 and Bacillus paralicheniformis BL-09.</title>
        <authorList>
            <person name="Zhang H."/>
        </authorList>
    </citation>
    <scope>NUCLEOTIDE SEQUENCE [LARGE SCALE GENOMIC DNA]</scope>
    <source>
        <strain evidence="6">HM-08</strain>
    </source>
</reference>
<dbReference type="PROSITE" id="PS00893">
    <property type="entry name" value="NUDIX_BOX"/>
    <property type="match status" value="1"/>
</dbReference>
<dbReference type="PRINTS" id="PR00502">
    <property type="entry name" value="NUDIXFAMILY"/>
</dbReference>
<dbReference type="PANTHER" id="PTHR43046:SF14">
    <property type="entry name" value="MUTT_NUDIX FAMILY PROTEIN"/>
    <property type="match status" value="1"/>
</dbReference>
<dbReference type="InterPro" id="IPR020476">
    <property type="entry name" value="Nudix_hydrolase"/>
</dbReference>
<evidence type="ECO:0000256" key="2">
    <source>
        <dbReference type="ARBA" id="ARBA00022801"/>
    </source>
</evidence>
<dbReference type="RefSeq" id="WP_035182769.1">
    <property type="nucleotide sequence ID" value="NZ_CP010525.1"/>
</dbReference>
<evidence type="ECO:0000256" key="1">
    <source>
        <dbReference type="ARBA" id="ARBA00001946"/>
    </source>
</evidence>
<organism evidence="5 6">
    <name type="scientific">Heyndrickxia coagulans</name>
    <name type="common">Weizmannia coagulans</name>
    <dbReference type="NCBI Taxonomy" id="1398"/>
    <lineage>
        <taxon>Bacteria</taxon>
        <taxon>Bacillati</taxon>
        <taxon>Bacillota</taxon>
        <taxon>Bacilli</taxon>
        <taxon>Bacillales</taxon>
        <taxon>Bacillaceae</taxon>
        <taxon>Heyndrickxia</taxon>
    </lineage>
</organism>
<comment type="similarity">
    <text evidence="3">Belongs to the Nudix hydrolase family.</text>
</comment>
<protein>
    <submittedName>
        <fullName evidence="5">NUDIX hydrolase</fullName>
    </submittedName>
</protein>
<dbReference type="CDD" id="cd04699">
    <property type="entry name" value="NUDIX_MutT_Nudt1"/>
    <property type="match status" value="1"/>
</dbReference>
<dbReference type="InterPro" id="IPR020084">
    <property type="entry name" value="NUDIX_hydrolase_CS"/>
</dbReference>
<comment type="cofactor">
    <cofactor evidence="1">
        <name>Mg(2+)</name>
        <dbReference type="ChEBI" id="CHEBI:18420"/>
    </cofactor>
</comment>
<sequence>MSFVLPVSVKGIIIHNGHVLLLKNERNEWELPGGRLEKNESPETCVKREIKEELNLKCSVENIIDSWVYEVLPNKFVFIVTYFCVCDNLSHIQTVLKSKFINF</sequence>
<feature type="domain" description="Nudix hydrolase" evidence="4">
    <location>
        <begin position="4"/>
        <end position="103"/>
    </location>
</feature>
<evidence type="ECO:0000256" key="3">
    <source>
        <dbReference type="RuleBase" id="RU003476"/>
    </source>
</evidence>
<name>A0AAN0T8A9_HEYCO</name>
<dbReference type="Gene3D" id="3.90.79.10">
    <property type="entry name" value="Nucleoside Triphosphate Pyrophosphohydrolase"/>
    <property type="match status" value="1"/>
</dbReference>